<dbReference type="PANTHER" id="PTHR47396:SF1">
    <property type="entry name" value="ATP-DEPENDENT HELICASE IRC3-RELATED"/>
    <property type="match status" value="1"/>
</dbReference>
<dbReference type="GO" id="GO:0005524">
    <property type="term" value="F:ATP binding"/>
    <property type="evidence" value="ECO:0007669"/>
    <property type="project" value="InterPro"/>
</dbReference>
<sequence length="453" mass="50872">MLRAWQAQCLTQAIKSYQHQPQFLVLASPGAGKTRLAAYIAKTLLDNNDIDYVVCFSPSRVVSQSIEETFESVLKRKFNGRLGSIGTSRTYHSLSNSAELINDLAATRVLVIFDEIHHCAGDGESPTNSWGLQLLSTIQHLATYTLSLTGTPWRTDTLPISFAKYSAPEGNIICDYSYDLVDAIKDKVCRMPQINAIDIEKVTVKGLGKFETYTCLQSLLSEGEISYQTVIRHPEAIKHLLSLSVHRLNILRKSSPNAGGLIVASSYEHALQIQSILLDHFNKESTLVSCRHDDSPELINRFRKDNSEWIISIAMISEGTDIPRLQVCCSLTDVTTEIYFRQILGRIIRMTKDQSDIANMYMLAEPNLVAFAERLNKAIPGTYNYQKTEELLNSIVTPKPTDNGNQSPYTDGTIHPQTELDEFISDNHDLLKRTGLNELTMHSFKSKIISYYL</sequence>
<proteinExistence type="predicted"/>
<dbReference type="AlphaFoldDB" id="A0A2Z4PUA4"/>
<name>A0A2Z4PUA4_9GAMM</name>
<dbReference type="Pfam" id="PF04851">
    <property type="entry name" value="ResIII"/>
    <property type="match status" value="1"/>
</dbReference>
<dbReference type="Gene3D" id="3.40.50.300">
    <property type="entry name" value="P-loop containing nucleotide triphosphate hydrolases"/>
    <property type="match status" value="2"/>
</dbReference>
<dbReference type="InterPro" id="IPR027417">
    <property type="entry name" value="P-loop_NTPase"/>
</dbReference>
<organism evidence="2 3">
    <name type="scientific">Marinomonas primoryensis</name>
    <dbReference type="NCBI Taxonomy" id="178399"/>
    <lineage>
        <taxon>Bacteria</taxon>
        <taxon>Pseudomonadati</taxon>
        <taxon>Pseudomonadota</taxon>
        <taxon>Gammaproteobacteria</taxon>
        <taxon>Oceanospirillales</taxon>
        <taxon>Oceanospirillaceae</taxon>
        <taxon>Marinomonas</taxon>
    </lineage>
</organism>
<evidence type="ECO:0000313" key="2">
    <source>
        <dbReference type="EMBL" id="AWY01121.1"/>
    </source>
</evidence>
<reference evidence="2 3" key="1">
    <citation type="submission" date="2016-06" db="EMBL/GenBank/DDBJ databases">
        <title>The sequenced genome of the ice-adhering bacterium Marinomonas primoryensis, from Antarctica.</title>
        <authorList>
            <person name="Graham L."/>
            <person name="Vance T.D.R."/>
            <person name="Davies P.L."/>
        </authorList>
    </citation>
    <scope>NUCLEOTIDE SEQUENCE [LARGE SCALE GENOMIC DNA]</scope>
    <source>
        <strain evidence="2 3">AceL</strain>
    </source>
</reference>
<dbReference type="SMART" id="SM00487">
    <property type="entry name" value="DEXDc"/>
    <property type="match status" value="1"/>
</dbReference>
<dbReference type="InterPro" id="IPR006935">
    <property type="entry name" value="Helicase/UvrB_N"/>
</dbReference>
<feature type="domain" description="Helicase ATP-binding" evidence="1">
    <location>
        <begin position="14"/>
        <end position="170"/>
    </location>
</feature>
<evidence type="ECO:0000313" key="3">
    <source>
        <dbReference type="Proteomes" id="UP000249898"/>
    </source>
</evidence>
<evidence type="ECO:0000259" key="1">
    <source>
        <dbReference type="PROSITE" id="PS51192"/>
    </source>
</evidence>
<dbReference type="SUPFAM" id="SSF52540">
    <property type="entry name" value="P-loop containing nucleoside triphosphate hydrolases"/>
    <property type="match status" value="2"/>
</dbReference>
<accession>A0A2Z4PUA4</accession>
<dbReference type="InterPro" id="IPR050742">
    <property type="entry name" value="Helicase_Restrict-Modif_Enz"/>
</dbReference>
<gene>
    <name evidence="2" type="ORF">A8139_14910</name>
</gene>
<dbReference type="RefSeq" id="WP_112139368.1">
    <property type="nucleotide sequence ID" value="NZ_CP016181.1"/>
</dbReference>
<dbReference type="PANTHER" id="PTHR47396">
    <property type="entry name" value="TYPE I RESTRICTION ENZYME ECOKI R PROTEIN"/>
    <property type="match status" value="1"/>
</dbReference>
<protein>
    <recommendedName>
        <fullName evidence="1">Helicase ATP-binding domain-containing protein</fullName>
    </recommendedName>
</protein>
<dbReference type="OrthoDB" id="5165890at2"/>
<dbReference type="EMBL" id="CP016181">
    <property type="protein sequence ID" value="AWY01121.1"/>
    <property type="molecule type" value="Genomic_DNA"/>
</dbReference>
<dbReference type="GO" id="GO:0003677">
    <property type="term" value="F:DNA binding"/>
    <property type="evidence" value="ECO:0007669"/>
    <property type="project" value="InterPro"/>
</dbReference>
<dbReference type="GO" id="GO:0005829">
    <property type="term" value="C:cytosol"/>
    <property type="evidence" value="ECO:0007669"/>
    <property type="project" value="TreeGrafter"/>
</dbReference>
<dbReference type="GO" id="GO:0016787">
    <property type="term" value="F:hydrolase activity"/>
    <property type="evidence" value="ECO:0007669"/>
    <property type="project" value="InterPro"/>
</dbReference>
<dbReference type="Proteomes" id="UP000249898">
    <property type="component" value="Chromosome"/>
</dbReference>
<dbReference type="InterPro" id="IPR014001">
    <property type="entry name" value="Helicase_ATP-bd"/>
</dbReference>
<dbReference type="PROSITE" id="PS51192">
    <property type="entry name" value="HELICASE_ATP_BIND_1"/>
    <property type="match status" value="1"/>
</dbReference>